<dbReference type="Proteomes" id="UP000479000">
    <property type="component" value="Unassembled WGS sequence"/>
</dbReference>
<sequence length="113" mass="13048">MRLLLWNRAIPHRLPNAVAVTEPSTKFEIIHFVQCLNKARVRSRTTEASRTISPNGVLVEFGEIRCFLVRAGDQSEQMHASHARIERHRGEMSVKTIDSQTIDFRRYHTCFAT</sequence>
<name>A0A6H5GA40_9HEMI</name>
<evidence type="ECO:0000313" key="2">
    <source>
        <dbReference type="Proteomes" id="UP000479000"/>
    </source>
</evidence>
<accession>A0A6H5GA40</accession>
<protein>
    <submittedName>
        <fullName evidence="1">Uncharacterized protein</fullName>
    </submittedName>
</protein>
<keyword evidence="2" id="KW-1185">Reference proteome</keyword>
<evidence type="ECO:0000313" key="1">
    <source>
        <dbReference type="EMBL" id="CAA9999715.1"/>
    </source>
</evidence>
<dbReference type="EMBL" id="CADCXU010009039">
    <property type="protein sequence ID" value="CAA9999715.1"/>
    <property type="molecule type" value="Genomic_DNA"/>
</dbReference>
<reference evidence="1 2" key="1">
    <citation type="submission" date="2020-02" db="EMBL/GenBank/DDBJ databases">
        <authorList>
            <person name="Ferguson B K."/>
        </authorList>
    </citation>
    <scope>NUCLEOTIDE SEQUENCE [LARGE SCALE GENOMIC DNA]</scope>
</reference>
<proteinExistence type="predicted"/>
<organism evidence="1 2">
    <name type="scientific">Nesidiocoris tenuis</name>
    <dbReference type="NCBI Taxonomy" id="355587"/>
    <lineage>
        <taxon>Eukaryota</taxon>
        <taxon>Metazoa</taxon>
        <taxon>Ecdysozoa</taxon>
        <taxon>Arthropoda</taxon>
        <taxon>Hexapoda</taxon>
        <taxon>Insecta</taxon>
        <taxon>Pterygota</taxon>
        <taxon>Neoptera</taxon>
        <taxon>Paraneoptera</taxon>
        <taxon>Hemiptera</taxon>
        <taxon>Heteroptera</taxon>
        <taxon>Panheteroptera</taxon>
        <taxon>Cimicomorpha</taxon>
        <taxon>Miridae</taxon>
        <taxon>Dicyphina</taxon>
        <taxon>Nesidiocoris</taxon>
    </lineage>
</organism>
<dbReference type="AlphaFoldDB" id="A0A6H5GA40"/>
<gene>
    <name evidence="1" type="ORF">NTEN_LOCUS5984</name>
</gene>